<dbReference type="GO" id="GO:0008270">
    <property type="term" value="F:zinc ion binding"/>
    <property type="evidence" value="ECO:0007669"/>
    <property type="project" value="UniProtKB-KW"/>
</dbReference>
<evidence type="ECO:0000313" key="6">
    <source>
        <dbReference type="EMBL" id="KAL0174818.1"/>
    </source>
</evidence>
<dbReference type="Proteomes" id="UP001529510">
    <property type="component" value="Unassembled WGS sequence"/>
</dbReference>
<dbReference type="InterPro" id="IPR052248">
    <property type="entry name" value="Arf-GAP_FG-repeat_protein"/>
</dbReference>
<protein>
    <submittedName>
        <fullName evidence="6">Uncharacterized protein</fullName>
    </submittedName>
</protein>
<feature type="non-terminal residue" evidence="6">
    <location>
        <position position="1"/>
    </location>
</feature>
<sequence length="54" mass="5645">YVPPEQAKTMPSVHASVSGSSASSNSSTPEVRPLKTLLGESVPTLHLNKNTPSQ</sequence>
<dbReference type="PANTHER" id="PTHR46134:SF6">
    <property type="entry name" value="ARF-GAP DOMAIN AND FG REPEAT-CONTAINING PROTEIN 1 ISOFORM X1"/>
    <property type="match status" value="1"/>
</dbReference>
<dbReference type="AlphaFoldDB" id="A0ABD0PL87"/>
<comment type="caution">
    <text evidence="6">The sequence shown here is derived from an EMBL/GenBank/DDBJ whole genome shotgun (WGS) entry which is preliminary data.</text>
</comment>
<gene>
    <name evidence="6" type="ORF">M9458_030786</name>
</gene>
<feature type="compositionally biased region" description="Low complexity" evidence="5">
    <location>
        <begin position="12"/>
        <end position="27"/>
    </location>
</feature>
<evidence type="ECO:0000256" key="4">
    <source>
        <dbReference type="ARBA" id="ARBA00022833"/>
    </source>
</evidence>
<proteinExistence type="predicted"/>
<dbReference type="Gene3D" id="3.30.450.50">
    <property type="entry name" value="Longin domain"/>
    <property type="match status" value="1"/>
</dbReference>
<name>A0ABD0PL87_CIRMR</name>
<evidence type="ECO:0000256" key="1">
    <source>
        <dbReference type="ARBA" id="ARBA00022723"/>
    </source>
</evidence>
<dbReference type="EMBL" id="JAMKFB020000015">
    <property type="protein sequence ID" value="KAL0174818.1"/>
    <property type="molecule type" value="Genomic_DNA"/>
</dbReference>
<organism evidence="6 7">
    <name type="scientific">Cirrhinus mrigala</name>
    <name type="common">Mrigala</name>
    <dbReference type="NCBI Taxonomy" id="683832"/>
    <lineage>
        <taxon>Eukaryota</taxon>
        <taxon>Metazoa</taxon>
        <taxon>Chordata</taxon>
        <taxon>Craniata</taxon>
        <taxon>Vertebrata</taxon>
        <taxon>Euteleostomi</taxon>
        <taxon>Actinopterygii</taxon>
        <taxon>Neopterygii</taxon>
        <taxon>Teleostei</taxon>
        <taxon>Ostariophysi</taxon>
        <taxon>Cypriniformes</taxon>
        <taxon>Cyprinidae</taxon>
        <taxon>Labeoninae</taxon>
        <taxon>Labeonini</taxon>
        <taxon>Cirrhinus</taxon>
    </lineage>
</organism>
<evidence type="ECO:0000256" key="2">
    <source>
        <dbReference type="ARBA" id="ARBA00022737"/>
    </source>
</evidence>
<evidence type="ECO:0000256" key="5">
    <source>
        <dbReference type="SAM" id="MobiDB-lite"/>
    </source>
</evidence>
<keyword evidence="3" id="KW-0863">Zinc-finger</keyword>
<accession>A0ABD0PL87</accession>
<dbReference type="PANTHER" id="PTHR46134">
    <property type="entry name" value="DRONGO, ISOFORM F"/>
    <property type="match status" value="1"/>
</dbReference>
<feature type="non-terminal residue" evidence="6">
    <location>
        <position position="54"/>
    </location>
</feature>
<keyword evidence="2" id="KW-0677">Repeat</keyword>
<feature type="region of interest" description="Disordered" evidence="5">
    <location>
        <begin position="1"/>
        <end position="54"/>
    </location>
</feature>
<reference evidence="6 7" key="1">
    <citation type="submission" date="2024-05" db="EMBL/GenBank/DDBJ databases">
        <title>Genome sequencing and assembly of Indian major carp, Cirrhinus mrigala (Hamilton, 1822).</title>
        <authorList>
            <person name="Mohindra V."/>
            <person name="Chowdhury L.M."/>
            <person name="Lal K."/>
            <person name="Jena J.K."/>
        </authorList>
    </citation>
    <scope>NUCLEOTIDE SEQUENCE [LARGE SCALE GENOMIC DNA]</scope>
    <source>
        <strain evidence="6">CM1030</strain>
        <tissue evidence="6">Blood</tissue>
    </source>
</reference>
<keyword evidence="4" id="KW-0862">Zinc</keyword>
<evidence type="ECO:0000313" key="7">
    <source>
        <dbReference type="Proteomes" id="UP001529510"/>
    </source>
</evidence>
<keyword evidence="7" id="KW-1185">Reference proteome</keyword>
<evidence type="ECO:0000256" key="3">
    <source>
        <dbReference type="ARBA" id="ARBA00022771"/>
    </source>
</evidence>
<keyword evidence="1" id="KW-0479">Metal-binding</keyword>